<dbReference type="InterPro" id="IPR039121">
    <property type="entry name" value="NUDT19"/>
</dbReference>
<evidence type="ECO:0000256" key="5">
    <source>
        <dbReference type="ARBA" id="ARBA00022842"/>
    </source>
</evidence>
<proteinExistence type="predicted"/>
<dbReference type="PANTHER" id="PTHR12318">
    <property type="entry name" value="TESTOSTERONE-REGULATED PROTEIN RP2"/>
    <property type="match status" value="1"/>
</dbReference>
<reference evidence="7 8" key="1">
    <citation type="submission" date="2020-08" db="EMBL/GenBank/DDBJ databases">
        <title>Sequencing the genomes of 1000 actinobacteria strains.</title>
        <authorList>
            <person name="Klenk H.-P."/>
        </authorList>
    </citation>
    <scope>NUCLEOTIDE SEQUENCE [LARGE SCALE GENOMIC DNA]</scope>
    <source>
        <strain evidence="7 8">DSM 19079</strain>
    </source>
</reference>
<keyword evidence="6" id="KW-0464">Manganese</keyword>
<dbReference type="GO" id="GO:0016818">
    <property type="term" value="F:hydrolase activity, acting on acid anhydrides, in phosphorus-containing anhydrides"/>
    <property type="evidence" value="ECO:0007669"/>
    <property type="project" value="InterPro"/>
</dbReference>
<comment type="cofactor">
    <cofactor evidence="1">
        <name>Mn(2+)</name>
        <dbReference type="ChEBI" id="CHEBI:29035"/>
    </cofactor>
</comment>
<dbReference type="AlphaFoldDB" id="A0A4Y8WYQ3"/>
<dbReference type="Proteomes" id="UP000560081">
    <property type="component" value="Unassembled WGS sequence"/>
</dbReference>
<protein>
    <submittedName>
        <fullName evidence="7">8-oxo-dGTP pyrophosphatase MutT (NUDIX family)</fullName>
    </submittedName>
</protein>
<dbReference type="InterPro" id="IPR000086">
    <property type="entry name" value="NUDIX_hydrolase_dom"/>
</dbReference>
<evidence type="ECO:0000256" key="1">
    <source>
        <dbReference type="ARBA" id="ARBA00001936"/>
    </source>
</evidence>
<dbReference type="InterPro" id="IPR015797">
    <property type="entry name" value="NUDIX_hydrolase-like_dom_sf"/>
</dbReference>
<gene>
    <name evidence="7" type="ORF">BJ976_001882</name>
</gene>
<evidence type="ECO:0000256" key="6">
    <source>
        <dbReference type="ARBA" id="ARBA00023211"/>
    </source>
</evidence>
<dbReference type="SUPFAM" id="SSF55811">
    <property type="entry name" value="Nudix"/>
    <property type="match status" value="1"/>
</dbReference>
<keyword evidence="3" id="KW-0479">Metal-binding</keyword>
<accession>A0A4Y8WYQ3</accession>
<keyword evidence="5" id="KW-0460">Magnesium</keyword>
<dbReference type="CDD" id="cd18870">
    <property type="entry name" value="NUDIX_AcylCoAdiphos_Nudt19"/>
    <property type="match status" value="1"/>
</dbReference>
<comment type="cofactor">
    <cofactor evidence="2">
        <name>Mg(2+)</name>
        <dbReference type="ChEBI" id="CHEBI:18420"/>
    </cofactor>
</comment>
<evidence type="ECO:0000256" key="2">
    <source>
        <dbReference type="ARBA" id="ARBA00001946"/>
    </source>
</evidence>
<dbReference type="PANTHER" id="PTHR12318:SF0">
    <property type="entry name" value="ACYL-COENZYME A DIPHOSPHATASE NUDT19"/>
    <property type="match status" value="1"/>
</dbReference>
<comment type="caution">
    <text evidence="7">The sequence shown here is derived from an EMBL/GenBank/DDBJ whole genome shotgun (WGS) entry which is preliminary data.</text>
</comment>
<evidence type="ECO:0000313" key="7">
    <source>
        <dbReference type="EMBL" id="MBB4883531.1"/>
    </source>
</evidence>
<sequence length="301" mass="31890">MHASDAATPAPARAAASLLLLRDGVAGLEVFHVRRAATMAFSAHATAFPGGRVDPADDAALAPAVTGAPGAADLDAWARRLGLADRPVETQAEDEPATVAARFLAAVVRETFEETGVLLARSADGAPAGAETAAALAPRRAAVERHEQDFVALLAEHGLVPDASGLRAWQRWITPISVPRRYDTAFFLVAVPEGQEPDRLTTEATEHGWATPAALIEAFRAGEVNLMTPTWAQLRALRDVGSVAEALEAGAADTPIPVVQLVPDRSPDERGDEFAHADEYLADQWSFRAHARVVETPDNIL</sequence>
<keyword evidence="8" id="KW-1185">Reference proteome</keyword>
<organism evidence="7 8">
    <name type="scientific">Micrococcus flavus</name>
    <dbReference type="NCBI Taxonomy" id="384602"/>
    <lineage>
        <taxon>Bacteria</taxon>
        <taxon>Bacillati</taxon>
        <taxon>Actinomycetota</taxon>
        <taxon>Actinomycetes</taxon>
        <taxon>Micrococcales</taxon>
        <taxon>Micrococcaceae</taxon>
        <taxon>Micrococcus</taxon>
    </lineage>
</organism>
<dbReference type="GO" id="GO:0046872">
    <property type="term" value="F:metal ion binding"/>
    <property type="evidence" value="ECO:0007669"/>
    <property type="project" value="UniProtKB-KW"/>
</dbReference>
<dbReference type="RefSeq" id="WP_135030691.1">
    <property type="nucleotide sequence ID" value="NZ_BMLA01000011.1"/>
</dbReference>
<keyword evidence="4" id="KW-0378">Hydrolase</keyword>
<evidence type="ECO:0000256" key="3">
    <source>
        <dbReference type="ARBA" id="ARBA00022723"/>
    </source>
</evidence>
<dbReference type="Gene3D" id="3.90.79.10">
    <property type="entry name" value="Nucleoside Triphosphate Pyrophosphohydrolase"/>
    <property type="match status" value="1"/>
</dbReference>
<dbReference type="PROSITE" id="PS51462">
    <property type="entry name" value="NUDIX"/>
    <property type="match status" value="1"/>
</dbReference>
<evidence type="ECO:0000313" key="8">
    <source>
        <dbReference type="Proteomes" id="UP000560081"/>
    </source>
</evidence>
<dbReference type="OrthoDB" id="7183442at2"/>
<name>A0A4Y8WYQ3_9MICC</name>
<evidence type="ECO:0000256" key="4">
    <source>
        <dbReference type="ARBA" id="ARBA00022801"/>
    </source>
</evidence>
<dbReference type="EMBL" id="JACHMC010000001">
    <property type="protein sequence ID" value="MBB4883531.1"/>
    <property type="molecule type" value="Genomic_DNA"/>
</dbReference>